<dbReference type="GeneID" id="36563132"/>
<evidence type="ECO:0000256" key="1">
    <source>
        <dbReference type="SAM" id="Phobius"/>
    </source>
</evidence>
<feature type="transmembrane region" description="Helical" evidence="1">
    <location>
        <begin position="7"/>
        <end position="26"/>
    </location>
</feature>
<keyword evidence="1" id="KW-0472">Membrane</keyword>
<proteinExistence type="predicted"/>
<dbReference type="VEuPathDB" id="FungiDB:P170DRAFT_88332"/>
<keyword evidence="1" id="KW-0812">Transmembrane</keyword>
<dbReference type="AlphaFoldDB" id="A0A2I2GFZ1"/>
<sequence length="136" mass="15915">MPVYFSLLDYLQVHPFFFFFLFFFFFSCRDFPSRNSPLRWSTRFPLPLFLPPFPYSSFFLFLYHTFLFFHPFFFIKSIISLRIKNLSHSLSSVATRSYDRFASGLLVIVNSCVGLNPCPLISQHISPLSIQKGGPS</sequence>
<comment type="caution">
    <text evidence="2">The sequence shown here is derived from an EMBL/GenBank/DDBJ whole genome shotgun (WGS) entry which is preliminary data.</text>
</comment>
<keyword evidence="3" id="KW-1185">Reference proteome</keyword>
<evidence type="ECO:0000313" key="2">
    <source>
        <dbReference type="EMBL" id="PLB51806.1"/>
    </source>
</evidence>
<dbReference type="Proteomes" id="UP000234275">
    <property type="component" value="Unassembled WGS sequence"/>
</dbReference>
<name>A0A2I2GFZ1_9EURO</name>
<gene>
    <name evidence="2" type="ORF">P170DRAFT_88332</name>
</gene>
<evidence type="ECO:0000313" key="3">
    <source>
        <dbReference type="Proteomes" id="UP000234275"/>
    </source>
</evidence>
<dbReference type="EMBL" id="MSFO01000002">
    <property type="protein sequence ID" value="PLB51806.1"/>
    <property type="molecule type" value="Genomic_DNA"/>
</dbReference>
<protein>
    <submittedName>
        <fullName evidence="2">Uncharacterized protein</fullName>
    </submittedName>
</protein>
<dbReference type="RefSeq" id="XP_024707108.1">
    <property type="nucleotide sequence ID" value="XM_024855425.1"/>
</dbReference>
<feature type="transmembrane region" description="Helical" evidence="1">
    <location>
        <begin position="53"/>
        <end position="75"/>
    </location>
</feature>
<accession>A0A2I2GFZ1</accession>
<organism evidence="2 3">
    <name type="scientific">Aspergillus steynii IBT 23096</name>
    <dbReference type="NCBI Taxonomy" id="1392250"/>
    <lineage>
        <taxon>Eukaryota</taxon>
        <taxon>Fungi</taxon>
        <taxon>Dikarya</taxon>
        <taxon>Ascomycota</taxon>
        <taxon>Pezizomycotina</taxon>
        <taxon>Eurotiomycetes</taxon>
        <taxon>Eurotiomycetidae</taxon>
        <taxon>Eurotiales</taxon>
        <taxon>Aspergillaceae</taxon>
        <taxon>Aspergillus</taxon>
        <taxon>Aspergillus subgen. Circumdati</taxon>
    </lineage>
</organism>
<keyword evidence="1" id="KW-1133">Transmembrane helix</keyword>
<reference evidence="2 3" key="1">
    <citation type="submission" date="2016-12" db="EMBL/GenBank/DDBJ databases">
        <title>The genomes of Aspergillus section Nigri reveals drivers in fungal speciation.</title>
        <authorList>
            <consortium name="DOE Joint Genome Institute"/>
            <person name="Vesth T.C."/>
            <person name="Nybo J."/>
            <person name="Theobald S."/>
            <person name="Brandl J."/>
            <person name="Frisvad J.C."/>
            <person name="Nielsen K.F."/>
            <person name="Lyhne E.K."/>
            <person name="Kogle M.E."/>
            <person name="Kuo A."/>
            <person name="Riley R."/>
            <person name="Clum A."/>
            <person name="Nolan M."/>
            <person name="Lipzen A."/>
            <person name="Salamov A."/>
            <person name="Henrissat B."/>
            <person name="Wiebenga A."/>
            <person name="De Vries R.P."/>
            <person name="Grigoriev I.V."/>
            <person name="Mortensen U.H."/>
            <person name="Andersen M.R."/>
            <person name="Baker S.E."/>
        </authorList>
    </citation>
    <scope>NUCLEOTIDE SEQUENCE [LARGE SCALE GENOMIC DNA]</scope>
    <source>
        <strain evidence="2 3">IBT 23096</strain>
    </source>
</reference>